<name>A0A6G1F2V9_9ORYZ</name>
<feature type="compositionally biased region" description="Polar residues" evidence="1">
    <location>
        <begin position="1"/>
        <end position="10"/>
    </location>
</feature>
<feature type="compositionally biased region" description="Basic and acidic residues" evidence="1">
    <location>
        <begin position="80"/>
        <end position="97"/>
    </location>
</feature>
<comment type="caution">
    <text evidence="2">The sequence shown here is derived from an EMBL/GenBank/DDBJ whole genome shotgun (WGS) entry which is preliminary data.</text>
</comment>
<organism evidence="2 3">
    <name type="scientific">Oryza meyeriana var. granulata</name>
    <dbReference type="NCBI Taxonomy" id="110450"/>
    <lineage>
        <taxon>Eukaryota</taxon>
        <taxon>Viridiplantae</taxon>
        <taxon>Streptophyta</taxon>
        <taxon>Embryophyta</taxon>
        <taxon>Tracheophyta</taxon>
        <taxon>Spermatophyta</taxon>
        <taxon>Magnoliopsida</taxon>
        <taxon>Liliopsida</taxon>
        <taxon>Poales</taxon>
        <taxon>Poaceae</taxon>
        <taxon>BOP clade</taxon>
        <taxon>Oryzoideae</taxon>
        <taxon>Oryzeae</taxon>
        <taxon>Oryzinae</taxon>
        <taxon>Oryza</taxon>
        <taxon>Oryza meyeriana</taxon>
    </lineage>
</organism>
<keyword evidence="3" id="KW-1185">Reference proteome</keyword>
<protein>
    <submittedName>
        <fullName evidence="2">Uncharacterized protein</fullName>
    </submittedName>
</protein>
<evidence type="ECO:0000256" key="1">
    <source>
        <dbReference type="SAM" id="MobiDB-lite"/>
    </source>
</evidence>
<accession>A0A6G1F2V9</accession>
<dbReference type="Proteomes" id="UP000479710">
    <property type="component" value="Unassembled WGS sequence"/>
</dbReference>
<dbReference type="AlphaFoldDB" id="A0A6G1F2V9"/>
<sequence>MAVGSNTHGSDIQVEPSRPFPSPVDRSPEIHPPSPHLPLSPATRAAGLLLLGDLLPEPRLTVVTHLHAGSAPLSLLCPDPRPHPSRENHERLATLKP</sequence>
<feature type="region of interest" description="Disordered" evidence="1">
    <location>
        <begin position="1"/>
        <end position="41"/>
    </location>
</feature>
<feature type="region of interest" description="Disordered" evidence="1">
    <location>
        <begin position="74"/>
        <end position="97"/>
    </location>
</feature>
<proteinExistence type="predicted"/>
<evidence type="ECO:0000313" key="2">
    <source>
        <dbReference type="EMBL" id="KAF0931214.1"/>
    </source>
</evidence>
<dbReference type="EMBL" id="SPHZ02000001">
    <property type="protein sequence ID" value="KAF0931214.1"/>
    <property type="molecule type" value="Genomic_DNA"/>
</dbReference>
<evidence type="ECO:0000313" key="3">
    <source>
        <dbReference type="Proteomes" id="UP000479710"/>
    </source>
</evidence>
<gene>
    <name evidence="2" type="ORF">E2562_002563</name>
</gene>
<reference evidence="2 3" key="1">
    <citation type="submission" date="2019-11" db="EMBL/GenBank/DDBJ databases">
        <title>Whole genome sequence of Oryza granulata.</title>
        <authorList>
            <person name="Li W."/>
        </authorList>
    </citation>
    <scope>NUCLEOTIDE SEQUENCE [LARGE SCALE GENOMIC DNA]</scope>
    <source>
        <strain evidence="3">cv. Menghai</strain>
        <tissue evidence="2">Leaf</tissue>
    </source>
</reference>